<reference evidence="8" key="1">
    <citation type="journal article" date="2018" name="DNA Res.">
        <title>Multiple hybrid de novo genome assembly of finger millet, an orphan allotetraploid crop.</title>
        <authorList>
            <person name="Hatakeyama M."/>
            <person name="Aluri S."/>
            <person name="Balachadran M.T."/>
            <person name="Sivarajan S.R."/>
            <person name="Patrignani A."/>
            <person name="Gruter S."/>
            <person name="Poveda L."/>
            <person name="Shimizu-Inatsugi R."/>
            <person name="Baeten J."/>
            <person name="Francoijs K.J."/>
            <person name="Nataraja K.N."/>
            <person name="Reddy Y.A.N."/>
            <person name="Phadnis S."/>
            <person name="Ravikumar R.L."/>
            <person name="Schlapbach R."/>
            <person name="Sreeman S.M."/>
            <person name="Shimizu K.K."/>
        </authorList>
    </citation>
    <scope>NUCLEOTIDE SEQUENCE</scope>
</reference>
<reference evidence="8" key="2">
    <citation type="submission" date="2021-12" db="EMBL/GenBank/DDBJ databases">
        <title>Resequencing data analysis of finger millet.</title>
        <authorList>
            <person name="Hatakeyama M."/>
            <person name="Aluri S."/>
            <person name="Balachadran M.T."/>
            <person name="Sivarajan S.R."/>
            <person name="Poveda L."/>
            <person name="Shimizu-Inatsugi R."/>
            <person name="Schlapbach R."/>
            <person name="Sreeman S.M."/>
            <person name="Shimizu K.K."/>
        </authorList>
    </citation>
    <scope>NUCLEOTIDE SEQUENCE</scope>
</reference>
<dbReference type="EMBL" id="BQKI01000010">
    <property type="protein sequence ID" value="GJN04066.1"/>
    <property type="molecule type" value="Genomic_DNA"/>
</dbReference>
<feature type="domain" description="UBP-type" evidence="7">
    <location>
        <begin position="165"/>
        <end position="274"/>
    </location>
</feature>
<gene>
    <name evidence="8" type="primary">ga21580</name>
    <name evidence="8" type="ORF">PR202_ga21580</name>
</gene>
<dbReference type="InterPro" id="IPR013083">
    <property type="entry name" value="Znf_RING/FYVE/PHD"/>
</dbReference>
<dbReference type="PROSITE" id="PS50235">
    <property type="entry name" value="USP_3"/>
    <property type="match status" value="1"/>
</dbReference>
<evidence type="ECO:0000259" key="7">
    <source>
        <dbReference type="PROSITE" id="PS50271"/>
    </source>
</evidence>
<dbReference type="PANTHER" id="PTHR24006:SF807">
    <property type="entry name" value="OS08G0527100 PROTEIN"/>
    <property type="match status" value="1"/>
</dbReference>
<feature type="compositionally biased region" description="Basic and acidic residues" evidence="5">
    <location>
        <begin position="1"/>
        <end position="24"/>
    </location>
</feature>
<feature type="region of interest" description="Disordered" evidence="5">
    <location>
        <begin position="1"/>
        <end position="66"/>
    </location>
</feature>
<name>A0AAV5D0Z8_ELECO</name>
<feature type="compositionally biased region" description="Polar residues" evidence="5">
    <location>
        <begin position="686"/>
        <end position="701"/>
    </location>
</feature>
<dbReference type="Gene3D" id="3.90.70.10">
    <property type="entry name" value="Cysteine proteinases"/>
    <property type="match status" value="2"/>
</dbReference>
<dbReference type="GO" id="GO:0005634">
    <property type="term" value="C:nucleus"/>
    <property type="evidence" value="ECO:0007669"/>
    <property type="project" value="TreeGrafter"/>
</dbReference>
<dbReference type="Pfam" id="PF00443">
    <property type="entry name" value="UCH"/>
    <property type="match status" value="1"/>
</dbReference>
<dbReference type="PROSITE" id="PS50271">
    <property type="entry name" value="ZF_UBP"/>
    <property type="match status" value="1"/>
</dbReference>
<feature type="domain" description="USP" evidence="6">
    <location>
        <begin position="300"/>
        <end position="790"/>
    </location>
</feature>
<dbReference type="GO" id="GO:0008270">
    <property type="term" value="F:zinc ion binding"/>
    <property type="evidence" value="ECO:0007669"/>
    <property type="project" value="UniProtKB-KW"/>
</dbReference>
<dbReference type="Gene3D" id="3.30.40.10">
    <property type="entry name" value="Zinc/RING finger domain, C3HC4 (zinc finger)"/>
    <property type="match status" value="1"/>
</dbReference>
<proteinExistence type="predicted"/>
<evidence type="ECO:0000256" key="2">
    <source>
        <dbReference type="ARBA" id="ARBA00022771"/>
    </source>
</evidence>
<dbReference type="Proteomes" id="UP001054889">
    <property type="component" value="Unassembled WGS sequence"/>
</dbReference>
<dbReference type="InterPro" id="IPR050164">
    <property type="entry name" value="Peptidase_C19"/>
</dbReference>
<keyword evidence="2 4" id="KW-0863">Zinc-finger</keyword>
<dbReference type="InterPro" id="IPR028889">
    <property type="entry name" value="USP"/>
</dbReference>
<evidence type="ECO:0000313" key="8">
    <source>
        <dbReference type="EMBL" id="GJN04066.1"/>
    </source>
</evidence>
<dbReference type="SUPFAM" id="SSF54001">
    <property type="entry name" value="Cysteine proteinases"/>
    <property type="match status" value="1"/>
</dbReference>
<accession>A0AAV5D0Z8</accession>
<keyword evidence="9" id="KW-1185">Reference proteome</keyword>
<dbReference type="Pfam" id="PF02148">
    <property type="entry name" value="zf-UBP"/>
    <property type="match status" value="1"/>
</dbReference>
<dbReference type="SUPFAM" id="SSF57850">
    <property type="entry name" value="RING/U-box"/>
    <property type="match status" value="1"/>
</dbReference>
<dbReference type="InterPro" id="IPR001607">
    <property type="entry name" value="Znf_UBP"/>
</dbReference>
<organism evidence="8 9">
    <name type="scientific">Eleusine coracana subsp. coracana</name>
    <dbReference type="NCBI Taxonomy" id="191504"/>
    <lineage>
        <taxon>Eukaryota</taxon>
        <taxon>Viridiplantae</taxon>
        <taxon>Streptophyta</taxon>
        <taxon>Embryophyta</taxon>
        <taxon>Tracheophyta</taxon>
        <taxon>Spermatophyta</taxon>
        <taxon>Magnoliopsida</taxon>
        <taxon>Liliopsida</taxon>
        <taxon>Poales</taxon>
        <taxon>Poaceae</taxon>
        <taxon>PACMAD clade</taxon>
        <taxon>Chloridoideae</taxon>
        <taxon>Cynodonteae</taxon>
        <taxon>Eleusininae</taxon>
        <taxon>Eleusine</taxon>
    </lineage>
</organism>
<evidence type="ECO:0000256" key="4">
    <source>
        <dbReference type="PROSITE-ProRule" id="PRU00502"/>
    </source>
</evidence>
<dbReference type="GO" id="GO:0004843">
    <property type="term" value="F:cysteine-type deubiquitinase activity"/>
    <property type="evidence" value="ECO:0007669"/>
    <property type="project" value="InterPro"/>
</dbReference>
<dbReference type="InterPro" id="IPR038765">
    <property type="entry name" value="Papain-like_cys_pep_sf"/>
</dbReference>
<evidence type="ECO:0000313" key="9">
    <source>
        <dbReference type="Proteomes" id="UP001054889"/>
    </source>
</evidence>
<feature type="compositionally biased region" description="Polar residues" evidence="5">
    <location>
        <begin position="657"/>
        <end position="678"/>
    </location>
</feature>
<evidence type="ECO:0000256" key="3">
    <source>
        <dbReference type="ARBA" id="ARBA00022833"/>
    </source>
</evidence>
<protein>
    <recommendedName>
        <fullName evidence="10">Ubiquitinyl hydrolase 1</fullName>
    </recommendedName>
</protein>
<sequence length="790" mass="87325">MEETREGAGEKQERAEEPPRKAPRLDLLVAAAAATDSGRGEAVAPPEVSNLREEGAEGTSDNKQCNHVPTDSAHLKMLSSSVFSEHAGSGVGSVEYPFGHSRGHAREEEHWVAALSENPKSAFCFKCDCVTDGPHVITGLLAAAEGDSGSSEQAWPEPKDSCGNEPCNHIPTDNAHKEMLRSALVSEHAGECMHCKTFSNILVCMECGLHFCAGLEIDCPLGHARLHAKQKQHWVAALYDNPKSAYCFKCECVTDLPDDEERDGFEAGDDAVKLNDEARNLIQGLSNAFRLAYVHDYAIRGIPNQGLTCYMNAVVQCFLVLDKLRERMLGPDAPKGLFAAALTDLFVGATAAESLLDPYRLLTCVRWYKQGFEGFKMYDSHELLMSLLNGLKADELKNRNEQNGAPTCIEFIFECIMFETLTCKCSFSSDSHTNFLNLSLPLPSRCHPPESTAPQRTSENINYQLKKVVHELFPVNDPSKTEKVHTIAESGDSHLPCSELKDVVVEETPGPLEVGKIKFYMLGSADSTEVQRICQSKDAVQGHLQTQEDKVTCPEPKHSQRITEVPVQSASLLPLSMSVKVEEMNKTTADSVASIEDCLSLFHGEVVNWHCANCSKVYMELNTDQSEMDEQIATSAKDTTTIDGDQAEQSDRLKCKNGQSSGSNSLSVESKFLSSRQLHGSDAEDQNMQTKNRVTGGTNLGQRGEDVSIQKIYQERKKQTEPDRSAYQLEDNINEQKDENVYATQTRCFIKLPAVLNLHLKRTSAGGVKISDHVRYKEYLDVEPFTDPRY</sequence>
<feature type="region of interest" description="Disordered" evidence="5">
    <location>
        <begin position="635"/>
        <end position="708"/>
    </location>
</feature>
<evidence type="ECO:0008006" key="10">
    <source>
        <dbReference type="Google" id="ProtNLM"/>
    </source>
</evidence>
<dbReference type="PANTHER" id="PTHR24006">
    <property type="entry name" value="UBIQUITIN CARBOXYL-TERMINAL HYDROLASE"/>
    <property type="match status" value="1"/>
</dbReference>
<dbReference type="GO" id="GO:0016579">
    <property type="term" value="P:protein deubiquitination"/>
    <property type="evidence" value="ECO:0007669"/>
    <property type="project" value="InterPro"/>
</dbReference>
<evidence type="ECO:0000256" key="5">
    <source>
        <dbReference type="SAM" id="MobiDB-lite"/>
    </source>
</evidence>
<evidence type="ECO:0000256" key="1">
    <source>
        <dbReference type="ARBA" id="ARBA00022723"/>
    </source>
</evidence>
<keyword evidence="1" id="KW-0479">Metal-binding</keyword>
<dbReference type="InterPro" id="IPR001394">
    <property type="entry name" value="Peptidase_C19_UCH"/>
</dbReference>
<comment type="caution">
    <text evidence="8">The sequence shown here is derived from an EMBL/GenBank/DDBJ whole genome shotgun (WGS) entry which is preliminary data.</text>
</comment>
<evidence type="ECO:0000259" key="6">
    <source>
        <dbReference type="PROSITE" id="PS50235"/>
    </source>
</evidence>
<keyword evidence="3" id="KW-0862">Zinc</keyword>
<dbReference type="AlphaFoldDB" id="A0AAV5D0Z8"/>
<dbReference type="GO" id="GO:0005829">
    <property type="term" value="C:cytosol"/>
    <property type="evidence" value="ECO:0007669"/>
    <property type="project" value="TreeGrafter"/>
</dbReference>